<proteinExistence type="predicted"/>
<dbReference type="RefSeq" id="WP_201138936.1">
    <property type="nucleotide sequence ID" value="NZ_CAJNAS010000003.1"/>
</dbReference>
<evidence type="ECO:0008006" key="3">
    <source>
        <dbReference type="Google" id="ProtNLM"/>
    </source>
</evidence>
<evidence type="ECO:0000313" key="2">
    <source>
        <dbReference type="Proteomes" id="UP000675121"/>
    </source>
</evidence>
<dbReference type="Proteomes" id="UP000675121">
    <property type="component" value="Unassembled WGS sequence"/>
</dbReference>
<protein>
    <recommendedName>
        <fullName evidence="3">Fis family transcriptional regulator</fullName>
    </recommendedName>
</protein>
<accession>A0A9N8MKZ8</accession>
<dbReference type="AlphaFoldDB" id="A0A9N8MKZ8"/>
<organism evidence="1 2">
    <name type="scientific">Paraburkholderia domus</name>
    <dbReference type="NCBI Taxonomy" id="2793075"/>
    <lineage>
        <taxon>Bacteria</taxon>
        <taxon>Pseudomonadati</taxon>
        <taxon>Pseudomonadota</taxon>
        <taxon>Betaproteobacteria</taxon>
        <taxon>Burkholderiales</taxon>
        <taxon>Burkholderiaceae</taxon>
        <taxon>Paraburkholderia</taxon>
    </lineage>
</organism>
<keyword evidence="2" id="KW-1185">Reference proteome</keyword>
<reference evidence="1" key="1">
    <citation type="submission" date="2021-02" db="EMBL/GenBank/DDBJ databases">
        <authorList>
            <person name="Vanwijnsberghe S."/>
        </authorList>
    </citation>
    <scope>NUCLEOTIDE SEQUENCE</scope>
    <source>
        <strain evidence="1">R-70211</strain>
    </source>
</reference>
<comment type="caution">
    <text evidence="1">The sequence shown here is derived from an EMBL/GenBank/DDBJ whole genome shotgun (WGS) entry which is preliminary data.</text>
</comment>
<gene>
    <name evidence="1" type="ORF">R70211_01303</name>
</gene>
<evidence type="ECO:0000313" key="1">
    <source>
        <dbReference type="EMBL" id="CAE6871854.1"/>
    </source>
</evidence>
<dbReference type="EMBL" id="CAJNAS010000003">
    <property type="protein sequence ID" value="CAE6871854.1"/>
    <property type="molecule type" value="Genomic_DNA"/>
</dbReference>
<sequence>MMLPIAPAKAGEIALSYYLTLEVLRSGGGSQYHLGSIAQATYMALLLARAGQGSASPELFRDADQAILHCRTNGLETGVWKLTEDAYVLIGQVLALFDQQLAVVSVHELATANEKLKKIFSAREAGAENSEG</sequence>
<name>A0A9N8MKZ8_9BURK</name>